<dbReference type="EMBL" id="MU276016">
    <property type="protein sequence ID" value="KAI0043486.1"/>
    <property type="molecule type" value="Genomic_DNA"/>
</dbReference>
<keyword evidence="2" id="KW-1185">Reference proteome</keyword>
<protein>
    <submittedName>
        <fullName evidence="1">Uncharacterized protein</fullName>
    </submittedName>
</protein>
<reference evidence="1" key="2">
    <citation type="journal article" date="2022" name="New Phytol.">
        <title>Evolutionary transition to the ectomycorrhizal habit in the genomes of a hyperdiverse lineage of mushroom-forming fungi.</title>
        <authorList>
            <person name="Looney B."/>
            <person name="Miyauchi S."/>
            <person name="Morin E."/>
            <person name="Drula E."/>
            <person name="Courty P.E."/>
            <person name="Kohler A."/>
            <person name="Kuo A."/>
            <person name="LaButti K."/>
            <person name="Pangilinan J."/>
            <person name="Lipzen A."/>
            <person name="Riley R."/>
            <person name="Andreopoulos W."/>
            <person name="He G."/>
            <person name="Johnson J."/>
            <person name="Nolan M."/>
            <person name="Tritt A."/>
            <person name="Barry K.W."/>
            <person name="Grigoriev I.V."/>
            <person name="Nagy L.G."/>
            <person name="Hibbett D."/>
            <person name="Henrissat B."/>
            <person name="Matheny P.B."/>
            <person name="Labbe J."/>
            <person name="Martin F.M."/>
        </authorList>
    </citation>
    <scope>NUCLEOTIDE SEQUENCE</scope>
    <source>
        <strain evidence="1">FP105234-sp</strain>
    </source>
</reference>
<sequence length="346" mass="38634">MLPSLGDIEDVCKLIYTIYTALDDAQGSTKQYRTTRAELDSLLRILEHAVTAFPASTPAPISQDIMREVTACRALLEELNCSISKYHATLGPNAKASSRAWRRLLAKLLWMLCSRKDAAEFKTQLSAHRESLTMYLSVTTLRLLRGHNADTVSGLRHINTTVDEMSRALRETPPCIGYTSANAVTLIDGLGKTLTLPLELCYSWQKLHSTLMVHFSDKAGRRIVEQGSYDIFRDDGKTKIFPFEWKAAVVAGMTVEMSMIVRTWMNSACCPRCRCVGTGSPLTNGWLEWCAQQFEHTNPPFTFLLSVDAAKRSSEKARRIGSSRRTGLKIPRKQPSASQAILQTAR</sequence>
<reference evidence="1" key="1">
    <citation type="submission" date="2021-02" db="EMBL/GenBank/DDBJ databases">
        <authorList>
            <consortium name="DOE Joint Genome Institute"/>
            <person name="Ahrendt S."/>
            <person name="Looney B.P."/>
            <person name="Miyauchi S."/>
            <person name="Morin E."/>
            <person name="Drula E."/>
            <person name="Courty P.E."/>
            <person name="Chicoki N."/>
            <person name="Fauchery L."/>
            <person name="Kohler A."/>
            <person name="Kuo A."/>
            <person name="Labutti K."/>
            <person name="Pangilinan J."/>
            <person name="Lipzen A."/>
            <person name="Riley R."/>
            <person name="Andreopoulos W."/>
            <person name="He G."/>
            <person name="Johnson J."/>
            <person name="Barry K.W."/>
            <person name="Grigoriev I.V."/>
            <person name="Nagy L."/>
            <person name="Hibbett D."/>
            <person name="Henrissat B."/>
            <person name="Matheny P.B."/>
            <person name="Labbe J."/>
            <person name="Martin F."/>
        </authorList>
    </citation>
    <scope>NUCLEOTIDE SEQUENCE</scope>
    <source>
        <strain evidence="1">FP105234-sp</strain>
    </source>
</reference>
<dbReference type="Proteomes" id="UP000814033">
    <property type="component" value="Unassembled WGS sequence"/>
</dbReference>
<organism evidence="1 2">
    <name type="scientific">Auriscalpium vulgare</name>
    <dbReference type="NCBI Taxonomy" id="40419"/>
    <lineage>
        <taxon>Eukaryota</taxon>
        <taxon>Fungi</taxon>
        <taxon>Dikarya</taxon>
        <taxon>Basidiomycota</taxon>
        <taxon>Agaricomycotina</taxon>
        <taxon>Agaricomycetes</taxon>
        <taxon>Russulales</taxon>
        <taxon>Auriscalpiaceae</taxon>
        <taxon>Auriscalpium</taxon>
    </lineage>
</organism>
<name>A0ACB8RIL6_9AGAM</name>
<comment type="caution">
    <text evidence="1">The sequence shown here is derived from an EMBL/GenBank/DDBJ whole genome shotgun (WGS) entry which is preliminary data.</text>
</comment>
<evidence type="ECO:0000313" key="1">
    <source>
        <dbReference type="EMBL" id="KAI0043486.1"/>
    </source>
</evidence>
<evidence type="ECO:0000313" key="2">
    <source>
        <dbReference type="Proteomes" id="UP000814033"/>
    </source>
</evidence>
<gene>
    <name evidence="1" type="ORF">FA95DRAFT_375942</name>
</gene>
<accession>A0ACB8RIL6</accession>
<proteinExistence type="predicted"/>